<reference evidence="1" key="1">
    <citation type="submission" date="2019-10" db="EMBL/GenBank/DDBJ databases">
        <title>Conservation and host-specific expression of non-tandemly repeated heterogenous ribosome RNA gene in arbuscular mycorrhizal fungi.</title>
        <authorList>
            <person name="Maeda T."/>
            <person name="Kobayashi Y."/>
            <person name="Nakagawa T."/>
            <person name="Ezawa T."/>
            <person name="Yamaguchi K."/>
            <person name="Bino T."/>
            <person name="Nishimoto Y."/>
            <person name="Shigenobu S."/>
            <person name="Kawaguchi M."/>
        </authorList>
    </citation>
    <scope>NUCLEOTIDE SEQUENCE</scope>
    <source>
        <strain evidence="1">HR1</strain>
    </source>
</reference>
<proteinExistence type="predicted"/>
<gene>
    <name evidence="1" type="ORF">RCL2_000603600</name>
</gene>
<evidence type="ECO:0000313" key="1">
    <source>
        <dbReference type="EMBL" id="GES78725.1"/>
    </source>
</evidence>
<protein>
    <submittedName>
        <fullName evidence="1">Uncharacterized protein</fullName>
    </submittedName>
</protein>
<dbReference type="EMBL" id="BLAL01000040">
    <property type="protein sequence ID" value="GES78725.1"/>
    <property type="molecule type" value="Genomic_DNA"/>
</dbReference>
<accession>A0A8H3QFB4</accession>
<dbReference type="AlphaFoldDB" id="A0A8H3QFB4"/>
<name>A0A8H3QFB4_9GLOM</name>
<organism evidence="1 2">
    <name type="scientific">Rhizophagus clarus</name>
    <dbReference type="NCBI Taxonomy" id="94130"/>
    <lineage>
        <taxon>Eukaryota</taxon>
        <taxon>Fungi</taxon>
        <taxon>Fungi incertae sedis</taxon>
        <taxon>Mucoromycota</taxon>
        <taxon>Glomeromycotina</taxon>
        <taxon>Glomeromycetes</taxon>
        <taxon>Glomerales</taxon>
        <taxon>Glomeraceae</taxon>
        <taxon>Rhizophagus</taxon>
    </lineage>
</organism>
<sequence>MMYIDITISIFIYKHQITINQRVLLHKSNLKIKLKKRFSMAVNSPIRQICYYLEPMMSLMPELLGYKSLKYNPYL</sequence>
<evidence type="ECO:0000313" key="2">
    <source>
        <dbReference type="Proteomes" id="UP000615446"/>
    </source>
</evidence>
<dbReference type="Proteomes" id="UP000615446">
    <property type="component" value="Unassembled WGS sequence"/>
</dbReference>
<comment type="caution">
    <text evidence="1">The sequence shown here is derived from an EMBL/GenBank/DDBJ whole genome shotgun (WGS) entry which is preliminary data.</text>
</comment>